<comment type="caution">
    <text evidence="2">The sequence shown here is derived from an EMBL/GenBank/DDBJ whole genome shotgun (WGS) entry which is preliminary data.</text>
</comment>
<name>A0ABS1YSG3_9FLAO</name>
<reference evidence="2 3" key="1">
    <citation type="submission" date="2021-01" db="EMBL/GenBank/DDBJ databases">
        <title>Evidence that Capnocytophaga endodontalis is a later homotypic synonym for Capnocytophaga genospecies AHN8471, and request for opinion on proposed recognition of strain AHN8471 as type strain of the species.</title>
        <authorList>
            <person name="Nicholson A.C."/>
            <person name="Hopper C.L."/>
            <person name="Gulvik C.A."/>
            <person name="Mcquiston J.R."/>
            <person name="Lau E.F."/>
        </authorList>
    </citation>
    <scope>NUCLEOTIDE SEQUENCE [LARGE SCALE GENOMIC DNA]</scope>
    <source>
        <strain evidence="2 3">AHN9576</strain>
    </source>
</reference>
<accession>A0ABS1YSG3</accession>
<dbReference type="RefSeq" id="WP_198473587.1">
    <property type="nucleotide sequence ID" value="NZ_JAESPH010000003.1"/>
</dbReference>
<evidence type="ECO:0000313" key="2">
    <source>
        <dbReference type="EMBL" id="MBM0649343.1"/>
    </source>
</evidence>
<dbReference type="Proteomes" id="UP000603506">
    <property type="component" value="Unassembled WGS sequence"/>
</dbReference>
<evidence type="ECO:0000313" key="3">
    <source>
        <dbReference type="Proteomes" id="UP000603506"/>
    </source>
</evidence>
<protein>
    <recommendedName>
        <fullName evidence="4">Lipocalin-like domain-containing protein</fullName>
    </recommendedName>
</protein>
<proteinExistence type="predicted"/>
<sequence>MKKTILLLVAIFAMVACGKSDDSKDGGSSSGKFNPPAWIQGKWLNKSAGGNIGYEFAKNDICVIANTTTLCHGSGVNADFTTNVKEESTDKVYKVSFTVSGTIMKSYEFTKVSDKTITSNEHPGMILTKQ</sequence>
<dbReference type="EMBL" id="JAEUAH010000001">
    <property type="protein sequence ID" value="MBM0649343.1"/>
    <property type="molecule type" value="Genomic_DNA"/>
</dbReference>
<evidence type="ECO:0000256" key="1">
    <source>
        <dbReference type="SAM" id="SignalP"/>
    </source>
</evidence>
<feature type="chain" id="PRO_5045952403" description="Lipocalin-like domain-containing protein" evidence="1">
    <location>
        <begin position="19"/>
        <end position="130"/>
    </location>
</feature>
<dbReference type="PROSITE" id="PS51257">
    <property type="entry name" value="PROKAR_LIPOPROTEIN"/>
    <property type="match status" value="1"/>
</dbReference>
<keyword evidence="3" id="KW-1185">Reference proteome</keyword>
<organism evidence="2 3">
    <name type="scientific">Capnocytophaga genosp. AHN8471</name>
    <dbReference type="NCBI Taxonomy" id="327574"/>
    <lineage>
        <taxon>Bacteria</taxon>
        <taxon>Pseudomonadati</taxon>
        <taxon>Bacteroidota</taxon>
        <taxon>Flavobacteriia</taxon>
        <taxon>Flavobacteriales</taxon>
        <taxon>Flavobacteriaceae</taxon>
        <taxon>Capnocytophaga</taxon>
    </lineage>
</organism>
<evidence type="ECO:0008006" key="4">
    <source>
        <dbReference type="Google" id="ProtNLM"/>
    </source>
</evidence>
<gene>
    <name evidence="2" type="ORF">JNB19_01015</name>
</gene>
<keyword evidence="1" id="KW-0732">Signal</keyword>
<feature type="signal peptide" evidence="1">
    <location>
        <begin position="1"/>
        <end position="18"/>
    </location>
</feature>